<dbReference type="EMBL" id="CP031035">
    <property type="protein sequence ID" value="QDZ19169.1"/>
    <property type="molecule type" value="Genomic_DNA"/>
</dbReference>
<dbReference type="CDD" id="cd04301">
    <property type="entry name" value="NAT_SF"/>
    <property type="match status" value="1"/>
</dbReference>
<proteinExistence type="inferred from homology"/>
<evidence type="ECO:0000256" key="11">
    <source>
        <dbReference type="RuleBase" id="RU365086"/>
    </source>
</evidence>
<evidence type="ECO:0000259" key="12">
    <source>
        <dbReference type="PROSITE" id="PS51186"/>
    </source>
</evidence>
<comment type="catalytic activity">
    <reaction evidence="10 11">
        <text>D-glucosamine 6-phosphate + acetyl-CoA = N-acetyl-D-glucosamine 6-phosphate + CoA + H(+)</text>
        <dbReference type="Rhea" id="RHEA:10292"/>
        <dbReference type="ChEBI" id="CHEBI:15378"/>
        <dbReference type="ChEBI" id="CHEBI:57287"/>
        <dbReference type="ChEBI" id="CHEBI:57288"/>
        <dbReference type="ChEBI" id="CHEBI:57513"/>
        <dbReference type="ChEBI" id="CHEBI:58725"/>
        <dbReference type="EC" id="2.3.1.4"/>
    </reaction>
</comment>
<dbReference type="UniPathway" id="UPA00113">
    <property type="reaction ID" value="UER00529"/>
</dbReference>
<dbReference type="OrthoDB" id="10039976at2759"/>
<keyword evidence="9 11" id="KW-0012">Acyltransferase</keyword>
<reference evidence="13 14" key="1">
    <citation type="submission" date="2018-07" db="EMBL/GenBank/DDBJ databases">
        <title>The complete nuclear genome of the prasinophyte Chloropicon primus (CCMP1205).</title>
        <authorList>
            <person name="Pombert J.-F."/>
            <person name="Otis C."/>
            <person name="Turmel M."/>
            <person name="Lemieux C."/>
        </authorList>
    </citation>
    <scope>NUCLEOTIDE SEQUENCE [LARGE SCALE GENOMIC DNA]</scope>
    <source>
        <strain evidence="13 14">CCMP1205</strain>
    </source>
</reference>
<dbReference type="GO" id="GO:0004343">
    <property type="term" value="F:glucosamine 6-phosphate N-acetyltransferase activity"/>
    <property type="evidence" value="ECO:0007669"/>
    <property type="project" value="UniProtKB-UniRule"/>
</dbReference>
<evidence type="ECO:0000256" key="4">
    <source>
        <dbReference type="ARBA" id="ARBA00006048"/>
    </source>
</evidence>
<evidence type="ECO:0000256" key="5">
    <source>
        <dbReference type="ARBA" id="ARBA00011738"/>
    </source>
</evidence>
<evidence type="ECO:0000256" key="9">
    <source>
        <dbReference type="ARBA" id="ARBA00023315"/>
    </source>
</evidence>
<comment type="similarity">
    <text evidence="4 11">Belongs to the acetyltransferase family. GNA1 subfamily.</text>
</comment>
<evidence type="ECO:0000256" key="8">
    <source>
        <dbReference type="ARBA" id="ARBA00023136"/>
    </source>
</evidence>
<dbReference type="InterPro" id="IPR016181">
    <property type="entry name" value="Acyl_CoA_acyltransferase"/>
</dbReference>
<dbReference type="STRING" id="1764295.A0A5B8MFJ2"/>
<sequence>MATTTTLRAGEGVRKLAEGDYGKGYTELLSKLTTVGDVSEEDFRAQLHFLETERGGDYCILVVEDEGKSRIMGTGTLLVEHKFIHACGSVGHIEDIVVLPEARGQGLGHRVVAALIKEAGERGCYKVILDCAEKNVGFYEKVGMERKEVQMVKYL</sequence>
<evidence type="ECO:0000256" key="1">
    <source>
        <dbReference type="ARBA" id="ARBA00004184"/>
    </source>
</evidence>
<evidence type="ECO:0000256" key="3">
    <source>
        <dbReference type="ARBA" id="ARBA00004832"/>
    </source>
</evidence>
<dbReference type="InterPro" id="IPR039143">
    <property type="entry name" value="GNPNAT1-like"/>
</dbReference>
<evidence type="ECO:0000256" key="7">
    <source>
        <dbReference type="ARBA" id="ARBA00022824"/>
    </source>
</evidence>
<accession>A0A5B8MFJ2</accession>
<comment type="subcellular location">
    <subcellularLocation>
        <location evidence="1">Endomembrane system</location>
        <topology evidence="1">Peripheral membrane protein</topology>
    </subcellularLocation>
    <subcellularLocation>
        <location evidence="2">Endoplasmic reticulum membrane</location>
    </subcellularLocation>
</comment>
<dbReference type="Proteomes" id="UP000316726">
    <property type="component" value="Chromosome 2"/>
</dbReference>
<protein>
    <recommendedName>
        <fullName evidence="11">Glucosamine 6-phosphate N-acetyltransferase</fullName>
        <ecNumber evidence="11">2.3.1.4</ecNumber>
    </recommendedName>
</protein>
<feature type="domain" description="N-acetyltransferase" evidence="12">
    <location>
        <begin position="11"/>
        <end position="155"/>
    </location>
</feature>
<dbReference type="GO" id="GO:0006044">
    <property type="term" value="P:N-acetylglucosamine metabolic process"/>
    <property type="evidence" value="ECO:0007669"/>
    <property type="project" value="UniProtKB-ARBA"/>
</dbReference>
<dbReference type="FunFam" id="3.40.630.30:FF:000048">
    <property type="entry name" value="Glucosamine 6-phosphate N-acetyltransferase"/>
    <property type="match status" value="1"/>
</dbReference>
<keyword evidence="8" id="KW-0472">Membrane</keyword>
<dbReference type="PROSITE" id="PS51186">
    <property type="entry name" value="GNAT"/>
    <property type="match status" value="1"/>
</dbReference>
<dbReference type="GO" id="GO:0005789">
    <property type="term" value="C:endoplasmic reticulum membrane"/>
    <property type="evidence" value="ECO:0007669"/>
    <property type="project" value="UniProtKB-SubCell"/>
</dbReference>
<keyword evidence="6 11" id="KW-0808">Transferase</keyword>
<evidence type="ECO:0000256" key="2">
    <source>
        <dbReference type="ARBA" id="ARBA00004586"/>
    </source>
</evidence>
<keyword evidence="14" id="KW-1185">Reference proteome</keyword>
<dbReference type="Gene3D" id="3.40.630.30">
    <property type="match status" value="1"/>
</dbReference>
<dbReference type="PANTHER" id="PTHR13355">
    <property type="entry name" value="GLUCOSAMINE 6-PHOSPHATE N-ACETYLTRANSFERASE"/>
    <property type="match status" value="1"/>
</dbReference>
<dbReference type="GO" id="GO:0006048">
    <property type="term" value="P:UDP-N-acetylglucosamine biosynthetic process"/>
    <property type="evidence" value="ECO:0007669"/>
    <property type="project" value="UniProtKB-UniRule"/>
</dbReference>
<comment type="pathway">
    <text evidence="3 11">Nucleotide-sugar biosynthesis; UDP-N-acetyl-alpha-D-glucosamine biosynthesis; N-acetyl-alpha-D-glucosamine 1-phosphate from alpha-D-glucosamine 6-phosphate (route I): step 1/2.</text>
</comment>
<evidence type="ECO:0000256" key="6">
    <source>
        <dbReference type="ARBA" id="ARBA00022679"/>
    </source>
</evidence>
<evidence type="ECO:0000256" key="10">
    <source>
        <dbReference type="ARBA" id="ARBA00048964"/>
    </source>
</evidence>
<evidence type="ECO:0000313" key="13">
    <source>
        <dbReference type="EMBL" id="QDZ19169.1"/>
    </source>
</evidence>
<keyword evidence="7" id="KW-0256">Endoplasmic reticulum</keyword>
<dbReference type="PANTHER" id="PTHR13355:SF11">
    <property type="entry name" value="GLUCOSAMINE 6-PHOSPHATE N-ACETYLTRANSFERASE"/>
    <property type="match status" value="1"/>
</dbReference>
<dbReference type="AlphaFoldDB" id="A0A5B8MFJ2"/>
<dbReference type="SUPFAM" id="SSF55729">
    <property type="entry name" value="Acyl-CoA N-acyltransferases (Nat)"/>
    <property type="match status" value="1"/>
</dbReference>
<dbReference type="InterPro" id="IPR000182">
    <property type="entry name" value="GNAT_dom"/>
</dbReference>
<name>A0A5B8MFJ2_9CHLO</name>
<evidence type="ECO:0000313" key="14">
    <source>
        <dbReference type="Proteomes" id="UP000316726"/>
    </source>
</evidence>
<organism evidence="13 14">
    <name type="scientific">Chloropicon primus</name>
    <dbReference type="NCBI Taxonomy" id="1764295"/>
    <lineage>
        <taxon>Eukaryota</taxon>
        <taxon>Viridiplantae</taxon>
        <taxon>Chlorophyta</taxon>
        <taxon>Chloropicophyceae</taxon>
        <taxon>Chloropicales</taxon>
        <taxon>Chloropicaceae</taxon>
        <taxon>Chloropicon</taxon>
    </lineage>
</organism>
<comment type="subunit">
    <text evidence="5 11">Homodimer.</text>
</comment>
<gene>
    <name evidence="13" type="ORF">A3770_02p16870</name>
</gene>
<dbReference type="Pfam" id="PF00583">
    <property type="entry name" value="Acetyltransf_1"/>
    <property type="match status" value="1"/>
</dbReference>
<dbReference type="EC" id="2.3.1.4" evidence="11"/>